<gene>
    <name evidence="1" type="ORF">FA95DRAFT_1574454</name>
</gene>
<proteinExistence type="predicted"/>
<dbReference type="EMBL" id="MU275982">
    <property type="protein sequence ID" value="KAI0044478.1"/>
    <property type="molecule type" value="Genomic_DNA"/>
</dbReference>
<evidence type="ECO:0000313" key="2">
    <source>
        <dbReference type="Proteomes" id="UP000814033"/>
    </source>
</evidence>
<organism evidence="1 2">
    <name type="scientific">Auriscalpium vulgare</name>
    <dbReference type="NCBI Taxonomy" id="40419"/>
    <lineage>
        <taxon>Eukaryota</taxon>
        <taxon>Fungi</taxon>
        <taxon>Dikarya</taxon>
        <taxon>Basidiomycota</taxon>
        <taxon>Agaricomycotina</taxon>
        <taxon>Agaricomycetes</taxon>
        <taxon>Russulales</taxon>
        <taxon>Auriscalpiaceae</taxon>
        <taxon>Auriscalpium</taxon>
    </lineage>
</organism>
<evidence type="ECO:0000313" key="1">
    <source>
        <dbReference type="EMBL" id="KAI0044478.1"/>
    </source>
</evidence>
<accession>A0ACB8RK31</accession>
<name>A0ACB8RK31_9AGAM</name>
<reference evidence="1" key="2">
    <citation type="journal article" date="2022" name="New Phytol.">
        <title>Evolutionary transition to the ectomycorrhizal habit in the genomes of a hyperdiverse lineage of mushroom-forming fungi.</title>
        <authorList>
            <person name="Looney B."/>
            <person name="Miyauchi S."/>
            <person name="Morin E."/>
            <person name="Drula E."/>
            <person name="Courty P.E."/>
            <person name="Kohler A."/>
            <person name="Kuo A."/>
            <person name="LaButti K."/>
            <person name="Pangilinan J."/>
            <person name="Lipzen A."/>
            <person name="Riley R."/>
            <person name="Andreopoulos W."/>
            <person name="He G."/>
            <person name="Johnson J."/>
            <person name="Nolan M."/>
            <person name="Tritt A."/>
            <person name="Barry K.W."/>
            <person name="Grigoriev I.V."/>
            <person name="Nagy L.G."/>
            <person name="Hibbett D."/>
            <person name="Henrissat B."/>
            <person name="Matheny P.B."/>
            <person name="Labbe J."/>
            <person name="Martin F.M."/>
        </authorList>
    </citation>
    <scope>NUCLEOTIDE SEQUENCE</scope>
    <source>
        <strain evidence="1">FP105234-sp</strain>
    </source>
</reference>
<comment type="caution">
    <text evidence="1">The sequence shown here is derived from an EMBL/GenBank/DDBJ whole genome shotgun (WGS) entry which is preliminary data.</text>
</comment>
<dbReference type="Proteomes" id="UP000814033">
    <property type="component" value="Unassembled WGS sequence"/>
</dbReference>
<sequence length="480" mass="51104">MSPAPSTPQRPPRPARAPSRGPPRHANKGTKTTRAPVPPIRVHPPSLSINTDLSDSDDSDTASLVTARRWSDLVPPQTALTFVALYDPGEGLLSFSGASLLPSTPAPACPARPSSTTFPSDGQSEVLTIDRLGACTPALSTAQLTSDTGMADMQSMLDAYFRAGATNEALGARASSALEGMYAFGGASKYGSAPYLARVSRALLSEEVNGDGESLFAWSWLDRLGDQLILNPYIDTRTVPTRRGSEESDDVGSPFNDSGYAGDNDYFADKYALCCGAKDDGEASFVGPHERSAFSVTTTSTSDYIDVHVPPTPSAYATLAPDPPPSARSSIWSTLEAPDQASVNFLACSAATTRTQASSPDSPRRPRRLHKLRSYAQLPARATDVLARQSYNHDLPSPPLPSPHAQGRAAHSSAPPVMDAGRGASHGRSGSATGSLGRRGRAVWERLSRFRKDDGEPWVCVEVKHLVTQHALRERDLDLP</sequence>
<keyword evidence="2" id="KW-1185">Reference proteome</keyword>
<protein>
    <submittedName>
        <fullName evidence="1">Uncharacterized protein</fullName>
    </submittedName>
</protein>
<reference evidence="1" key="1">
    <citation type="submission" date="2021-02" db="EMBL/GenBank/DDBJ databases">
        <authorList>
            <consortium name="DOE Joint Genome Institute"/>
            <person name="Ahrendt S."/>
            <person name="Looney B.P."/>
            <person name="Miyauchi S."/>
            <person name="Morin E."/>
            <person name="Drula E."/>
            <person name="Courty P.E."/>
            <person name="Chicoki N."/>
            <person name="Fauchery L."/>
            <person name="Kohler A."/>
            <person name="Kuo A."/>
            <person name="Labutti K."/>
            <person name="Pangilinan J."/>
            <person name="Lipzen A."/>
            <person name="Riley R."/>
            <person name="Andreopoulos W."/>
            <person name="He G."/>
            <person name="Johnson J."/>
            <person name="Barry K.W."/>
            <person name="Grigoriev I.V."/>
            <person name="Nagy L."/>
            <person name="Hibbett D."/>
            <person name="Henrissat B."/>
            <person name="Matheny P.B."/>
            <person name="Labbe J."/>
            <person name="Martin F."/>
        </authorList>
    </citation>
    <scope>NUCLEOTIDE SEQUENCE</scope>
    <source>
        <strain evidence="1">FP105234-sp</strain>
    </source>
</reference>